<reference evidence="2" key="1">
    <citation type="submission" date="2021-01" db="EMBL/GenBank/DDBJ databases">
        <title>A chromosome-scale assembly of European eel, Anguilla anguilla.</title>
        <authorList>
            <person name="Henkel C."/>
            <person name="Jong-Raadsen S.A."/>
            <person name="Dufour S."/>
            <person name="Weltzien F.-A."/>
            <person name="Palstra A.P."/>
            <person name="Pelster B."/>
            <person name="Spaink H.P."/>
            <person name="Van Den Thillart G.E."/>
            <person name="Jansen H."/>
            <person name="Zahm M."/>
            <person name="Klopp C."/>
            <person name="Cedric C."/>
            <person name="Louis A."/>
            <person name="Berthelot C."/>
            <person name="Parey E."/>
            <person name="Roest Crollius H."/>
            <person name="Montfort J."/>
            <person name="Robinson-Rechavi M."/>
            <person name="Bucao C."/>
            <person name="Bouchez O."/>
            <person name="Gislard M."/>
            <person name="Lluch J."/>
            <person name="Milhes M."/>
            <person name="Lampietro C."/>
            <person name="Lopez Roques C."/>
            <person name="Donnadieu C."/>
            <person name="Braasch I."/>
            <person name="Desvignes T."/>
            <person name="Postlethwait J."/>
            <person name="Bobe J."/>
            <person name="Guiguen Y."/>
            <person name="Dirks R."/>
        </authorList>
    </citation>
    <scope>NUCLEOTIDE SEQUENCE</scope>
    <source>
        <strain evidence="2">Tag_6206</strain>
        <tissue evidence="2">Liver</tissue>
    </source>
</reference>
<gene>
    <name evidence="2" type="ORF">ANANG_G00238880</name>
</gene>
<evidence type="ECO:0000256" key="1">
    <source>
        <dbReference type="SAM" id="MobiDB-lite"/>
    </source>
</evidence>
<comment type="caution">
    <text evidence="2">The sequence shown here is derived from an EMBL/GenBank/DDBJ whole genome shotgun (WGS) entry which is preliminary data.</text>
</comment>
<evidence type="ECO:0000313" key="3">
    <source>
        <dbReference type="Proteomes" id="UP001044222"/>
    </source>
</evidence>
<sequence>MLFARVKRSTPTRSSSAVQRDESKRSYSVCTSQWADGKCLWVQGSRIGSRECWESCEHAKTYPAKVCR</sequence>
<dbReference type="AlphaFoldDB" id="A0A9D3RRW9"/>
<dbReference type="EMBL" id="JAFIRN010000013">
    <property type="protein sequence ID" value="KAG5837402.1"/>
    <property type="molecule type" value="Genomic_DNA"/>
</dbReference>
<organism evidence="2 3">
    <name type="scientific">Anguilla anguilla</name>
    <name type="common">European freshwater eel</name>
    <name type="synonym">Muraena anguilla</name>
    <dbReference type="NCBI Taxonomy" id="7936"/>
    <lineage>
        <taxon>Eukaryota</taxon>
        <taxon>Metazoa</taxon>
        <taxon>Chordata</taxon>
        <taxon>Craniata</taxon>
        <taxon>Vertebrata</taxon>
        <taxon>Euteleostomi</taxon>
        <taxon>Actinopterygii</taxon>
        <taxon>Neopterygii</taxon>
        <taxon>Teleostei</taxon>
        <taxon>Anguilliformes</taxon>
        <taxon>Anguillidae</taxon>
        <taxon>Anguilla</taxon>
    </lineage>
</organism>
<dbReference type="Proteomes" id="UP001044222">
    <property type="component" value="Chromosome 13"/>
</dbReference>
<evidence type="ECO:0000313" key="2">
    <source>
        <dbReference type="EMBL" id="KAG5837402.1"/>
    </source>
</evidence>
<proteinExistence type="predicted"/>
<accession>A0A9D3RRW9</accession>
<protein>
    <submittedName>
        <fullName evidence="2">Uncharacterized protein</fullName>
    </submittedName>
</protein>
<keyword evidence="3" id="KW-1185">Reference proteome</keyword>
<feature type="region of interest" description="Disordered" evidence="1">
    <location>
        <begin position="1"/>
        <end position="25"/>
    </location>
</feature>
<feature type="compositionally biased region" description="Basic residues" evidence="1">
    <location>
        <begin position="1"/>
        <end position="10"/>
    </location>
</feature>
<name>A0A9D3RRW9_ANGAN</name>